<evidence type="ECO:0000256" key="4">
    <source>
        <dbReference type="ARBA" id="ARBA00022723"/>
    </source>
</evidence>
<keyword evidence="5" id="KW-0460">Magnesium</keyword>
<dbReference type="AlphaFoldDB" id="A0AAN7EVG9"/>
<dbReference type="InterPro" id="IPR002058">
    <property type="entry name" value="PAP_assoc"/>
</dbReference>
<dbReference type="GO" id="GO:0031123">
    <property type="term" value="P:RNA 3'-end processing"/>
    <property type="evidence" value="ECO:0007669"/>
    <property type="project" value="TreeGrafter"/>
</dbReference>
<dbReference type="PANTHER" id="PTHR12271:SF123">
    <property type="entry name" value="PROTEIN HESO1"/>
    <property type="match status" value="1"/>
</dbReference>
<dbReference type="Pfam" id="PF03828">
    <property type="entry name" value="PAP_assoc"/>
    <property type="match status" value="1"/>
</dbReference>
<comment type="caution">
    <text evidence="8">The sequence shown here is derived from an EMBL/GenBank/DDBJ whole genome shotgun (WGS) entry which is preliminary data.</text>
</comment>
<feature type="domain" description="Poly(A) RNA polymerase mitochondrial-like central palm" evidence="7">
    <location>
        <begin position="330"/>
        <end position="462"/>
    </location>
</feature>
<dbReference type="Proteomes" id="UP001324115">
    <property type="component" value="Unassembled WGS sequence"/>
</dbReference>
<evidence type="ECO:0000313" key="9">
    <source>
        <dbReference type="Proteomes" id="UP001324115"/>
    </source>
</evidence>
<dbReference type="GO" id="GO:0046872">
    <property type="term" value="F:metal ion binding"/>
    <property type="evidence" value="ECO:0007669"/>
    <property type="project" value="UniProtKB-KW"/>
</dbReference>
<comment type="cofactor">
    <cofactor evidence="1">
        <name>Mn(2+)</name>
        <dbReference type="ChEBI" id="CHEBI:29035"/>
    </cofactor>
</comment>
<evidence type="ECO:0000259" key="6">
    <source>
        <dbReference type="Pfam" id="PF03828"/>
    </source>
</evidence>
<dbReference type="CDD" id="cd05402">
    <property type="entry name" value="NT_PAP_TUTase"/>
    <property type="match status" value="1"/>
</dbReference>
<dbReference type="PANTHER" id="PTHR12271">
    <property type="entry name" value="POLY A POLYMERASE CID PAP -RELATED"/>
    <property type="match status" value="1"/>
</dbReference>
<keyword evidence="3" id="KW-0808">Transferase</keyword>
<organism evidence="8 9">
    <name type="scientific">Quercus rubra</name>
    <name type="common">Northern red oak</name>
    <name type="synonym">Quercus borealis</name>
    <dbReference type="NCBI Taxonomy" id="3512"/>
    <lineage>
        <taxon>Eukaryota</taxon>
        <taxon>Viridiplantae</taxon>
        <taxon>Streptophyta</taxon>
        <taxon>Embryophyta</taxon>
        <taxon>Tracheophyta</taxon>
        <taxon>Spermatophyta</taxon>
        <taxon>Magnoliopsida</taxon>
        <taxon>eudicotyledons</taxon>
        <taxon>Gunneridae</taxon>
        <taxon>Pentapetalae</taxon>
        <taxon>rosids</taxon>
        <taxon>fabids</taxon>
        <taxon>Fagales</taxon>
        <taxon>Fagaceae</taxon>
        <taxon>Quercus</taxon>
    </lineage>
</organism>
<dbReference type="Gene3D" id="1.10.1410.10">
    <property type="match status" value="2"/>
</dbReference>
<sequence>MVQLICARVPILKCKSSHNIFCDISIDNLISQIKSKLFLWINEIDGRFHDMVLLVKEWAKAHDINDATSKSETFNSYSLTLLVIFHFQTCEPPIFPPLKDIYEGNVADVQGLRTVAERNIADAGQITVAERNIAKTCADNIRRLKSRRVNHSSLSELFISFLAKFSDKEFEASKLVICTYTGKCECRRRNIRWSHNSDAILIEDPFEQKENSARAVSKSGLTRIVEAFEMSRAISADQNLDSLLATLVRPQVSLEIRARHNQDQHSGDTGTSSVLVGGLLLGGLVAGTLGYMYAPELSKAASDLRRKFFDDSYDDSDKWCANSTLEHILVEILKVLKPKQEDKATRDQVINELQEVVESVQSLREATVEPFGSFMSNLFTKWGDVDISINLPKEGGHISYVESEHKQRLLVDLQNPLRGQWQMVRLIPAKVPILKCESSHKIFSCDISIDNLKGQMKSKLFLWISEIDGRFRDMILLVKEWAKAHDINDPNSGTINSYSLSLLVIFHFQTCEPAIFPPLKDIYAGNVADDLQGLRTVAERNIAEACAANIRRFRQNKFRRVNHSSLSELFISFLAKFSNIGVKASEQGICTKTGEWVCRRSNIRWSRKTDPILIEDPFEQPENSARAVKISGLTRISEAFEISRRRLSSADQNQDSLLVTLVRSQVSQEIRARLSNPVSYGGGYQPHSTHPHVHRNVNLQAETQNKFQNLRLKSNSNNPTLTETVNMYGKFEASESKMQNQFQNSRLESRSYNPSMTEIVQAQSQGQHSGDAGESSLSVGGLLLGGLVAGLGYMYAPEISKAADGLKKFFDNSDDDSDEPKN</sequence>
<protein>
    <submittedName>
        <fullName evidence="8">Uncharacterized protein</fullName>
    </submittedName>
</protein>
<reference evidence="8 9" key="1">
    <citation type="journal article" date="2023" name="G3 (Bethesda)">
        <title>A haplotype-resolved chromosome-scale genome for Quercus rubra L. provides insights into the genetics of adaptive traits for red oak species.</title>
        <authorList>
            <person name="Kapoor B."/>
            <person name="Jenkins J."/>
            <person name="Schmutz J."/>
            <person name="Zhebentyayeva T."/>
            <person name="Kuelheim C."/>
            <person name="Coggeshall M."/>
            <person name="Heim C."/>
            <person name="Lasky J.R."/>
            <person name="Leites L."/>
            <person name="Islam-Faridi N."/>
            <person name="Romero-Severson J."/>
            <person name="DeLeo V.L."/>
            <person name="Lucas S.M."/>
            <person name="Lazic D."/>
            <person name="Gailing O."/>
            <person name="Carlson J."/>
            <person name="Staton M."/>
        </authorList>
    </citation>
    <scope>NUCLEOTIDE SEQUENCE [LARGE SCALE GENOMIC DNA]</scope>
    <source>
        <strain evidence="8">Pseudo-F2</strain>
    </source>
</reference>
<proteinExistence type="predicted"/>
<gene>
    <name evidence="8" type="ORF">RGQ29_029079</name>
</gene>
<accession>A0AAN7EVG9</accession>
<dbReference type="SUPFAM" id="SSF81301">
    <property type="entry name" value="Nucleotidyltransferase"/>
    <property type="match status" value="1"/>
</dbReference>
<keyword evidence="4" id="KW-0479">Metal-binding</keyword>
<dbReference type="Pfam" id="PF22600">
    <property type="entry name" value="MTPAP-like_central"/>
    <property type="match status" value="1"/>
</dbReference>
<dbReference type="GO" id="GO:0050265">
    <property type="term" value="F:RNA uridylyltransferase activity"/>
    <property type="evidence" value="ECO:0007669"/>
    <property type="project" value="TreeGrafter"/>
</dbReference>
<evidence type="ECO:0000256" key="1">
    <source>
        <dbReference type="ARBA" id="ARBA00001936"/>
    </source>
</evidence>
<dbReference type="InterPro" id="IPR043519">
    <property type="entry name" value="NT_sf"/>
</dbReference>
<evidence type="ECO:0000313" key="8">
    <source>
        <dbReference type="EMBL" id="KAK4579255.1"/>
    </source>
</evidence>
<comment type="cofactor">
    <cofactor evidence="2">
        <name>Mg(2+)</name>
        <dbReference type="ChEBI" id="CHEBI:18420"/>
    </cofactor>
</comment>
<dbReference type="SUPFAM" id="SSF81631">
    <property type="entry name" value="PAP/OAS1 substrate-binding domain"/>
    <property type="match status" value="2"/>
</dbReference>
<evidence type="ECO:0000256" key="5">
    <source>
        <dbReference type="ARBA" id="ARBA00022842"/>
    </source>
</evidence>
<evidence type="ECO:0000256" key="2">
    <source>
        <dbReference type="ARBA" id="ARBA00001946"/>
    </source>
</evidence>
<dbReference type="EMBL" id="JAXUIC010000008">
    <property type="protein sequence ID" value="KAK4579255.1"/>
    <property type="molecule type" value="Genomic_DNA"/>
</dbReference>
<evidence type="ECO:0000259" key="7">
    <source>
        <dbReference type="Pfam" id="PF22600"/>
    </source>
</evidence>
<evidence type="ECO:0000256" key="3">
    <source>
        <dbReference type="ARBA" id="ARBA00022679"/>
    </source>
</evidence>
<dbReference type="Gene3D" id="3.30.460.10">
    <property type="entry name" value="Beta Polymerase, domain 2"/>
    <property type="match status" value="1"/>
</dbReference>
<name>A0AAN7EVG9_QUERU</name>
<keyword evidence="9" id="KW-1185">Reference proteome</keyword>
<dbReference type="InterPro" id="IPR054708">
    <property type="entry name" value="MTPAP-like_central"/>
</dbReference>
<feature type="domain" description="PAP-associated" evidence="6">
    <location>
        <begin position="153"/>
        <end position="208"/>
    </location>
</feature>